<accession>A0A2A3E1D3</accession>
<evidence type="ECO:0000313" key="3">
    <source>
        <dbReference type="EMBL" id="PBC25507.1"/>
    </source>
</evidence>
<organism evidence="3 4">
    <name type="scientific">Apis cerana cerana</name>
    <name type="common">Oriental honeybee</name>
    <dbReference type="NCBI Taxonomy" id="94128"/>
    <lineage>
        <taxon>Eukaryota</taxon>
        <taxon>Metazoa</taxon>
        <taxon>Ecdysozoa</taxon>
        <taxon>Arthropoda</taxon>
        <taxon>Hexapoda</taxon>
        <taxon>Insecta</taxon>
        <taxon>Pterygota</taxon>
        <taxon>Neoptera</taxon>
        <taxon>Endopterygota</taxon>
        <taxon>Hymenoptera</taxon>
        <taxon>Apocrita</taxon>
        <taxon>Aculeata</taxon>
        <taxon>Apoidea</taxon>
        <taxon>Anthophila</taxon>
        <taxon>Apidae</taxon>
        <taxon>Apis</taxon>
    </lineage>
</organism>
<gene>
    <name evidence="3" type="ORF">APICC_01720</name>
</gene>
<protein>
    <recommendedName>
        <fullName evidence="2">Retrovirus-related Pol polyprotein from transposon TNT 1-94-like beta-barrel domain-containing protein</fullName>
    </recommendedName>
</protein>
<dbReference type="Proteomes" id="UP000242457">
    <property type="component" value="Unassembled WGS sequence"/>
</dbReference>
<dbReference type="EMBL" id="KZ288457">
    <property type="protein sequence ID" value="PBC25507.1"/>
    <property type="molecule type" value="Genomic_DNA"/>
</dbReference>
<dbReference type="Pfam" id="PF22936">
    <property type="entry name" value="Pol_BBD"/>
    <property type="match status" value="1"/>
</dbReference>
<evidence type="ECO:0000259" key="2">
    <source>
        <dbReference type="Pfam" id="PF22936"/>
    </source>
</evidence>
<keyword evidence="4" id="KW-1185">Reference proteome</keyword>
<evidence type="ECO:0000313" key="4">
    <source>
        <dbReference type="Proteomes" id="UP000242457"/>
    </source>
</evidence>
<sequence length="396" mass="45388">MWKKLESVYEQKSDTNATLDQACIIIVINQDIGSRNVESGKQQHQTKNTERKGEALIGAMSAKYNLEASSDAWHMESGAAEHMLNRREWFSSYKKFDTVENIKIGDGKYIQAIGSGDIDILVFNGKEWEKYLSNIFHVPELSFNLFSAGAVLDKGLRLYCDEKKCTFMKKYCCSGRKKESDTISERVGKLIHADLPVPMQENSLEGDRYFLMINITKKENKAESCGTISRKYRNTRESSRDSLFCSDSSSMEESEYTKSMATFVKNLSNVMDTTNNSETSNIEDSNASNISVINKLRYIKAEIDSEKQVIRIALTLMDTKKSNAESCKRRRKIRRDEDDPLIGTQGSLSYPFLEDKEMREYAEIARKSFTEKEEIFELEEESNSKEENQKTFFATK</sequence>
<dbReference type="InterPro" id="IPR054722">
    <property type="entry name" value="PolX-like_BBD"/>
</dbReference>
<dbReference type="OrthoDB" id="7697830at2759"/>
<proteinExistence type="predicted"/>
<reference evidence="3 4" key="1">
    <citation type="submission" date="2014-07" db="EMBL/GenBank/DDBJ databases">
        <title>Genomic and transcriptomic analysis on Apis cerana provide comprehensive insights into honey bee biology.</title>
        <authorList>
            <person name="Diao Q."/>
            <person name="Sun L."/>
            <person name="Zheng H."/>
            <person name="Zheng H."/>
            <person name="Xu S."/>
            <person name="Wang S."/>
            <person name="Zeng Z."/>
            <person name="Hu F."/>
            <person name="Su S."/>
            <person name="Wu J."/>
        </authorList>
    </citation>
    <scope>NUCLEOTIDE SEQUENCE [LARGE SCALE GENOMIC DNA]</scope>
    <source>
        <tissue evidence="3">Pupae without intestine</tissue>
    </source>
</reference>
<feature type="domain" description="Retrovirus-related Pol polyprotein from transposon TNT 1-94-like beta-barrel" evidence="2">
    <location>
        <begin position="73"/>
        <end position="155"/>
    </location>
</feature>
<dbReference type="AlphaFoldDB" id="A0A2A3E1D3"/>
<name>A0A2A3E1D3_APICC</name>
<evidence type="ECO:0000256" key="1">
    <source>
        <dbReference type="SAM" id="MobiDB-lite"/>
    </source>
</evidence>
<feature type="region of interest" description="Disordered" evidence="1">
    <location>
        <begin position="377"/>
        <end position="396"/>
    </location>
</feature>